<keyword evidence="7" id="KW-1185">Reference proteome</keyword>
<dbReference type="OrthoDB" id="18798at2759"/>
<dbReference type="EMBL" id="LSMT01000166">
    <property type="protein sequence ID" value="PFX24840.1"/>
    <property type="molecule type" value="Genomic_DNA"/>
</dbReference>
<dbReference type="GO" id="GO:0003925">
    <property type="term" value="F:G protein activity"/>
    <property type="evidence" value="ECO:0007669"/>
    <property type="project" value="UniProtKB-EC"/>
</dbReference>
<dbReference type="PANTHER" id="PTHR45704">
    <property type="entry name" value="RAS-LIKE FAMILY MEMBER 11"/>
    <property type="match status" value="1"/>
</dbReference>
<keyword evidence="3" id="KW-0378">Hydrolase</keyword>
<protein>
    <recommendedName>
        <fullName evidence="2">small monomeric GTPase</fullName>
        <ecNumber evidence="2">3.6.5.2</ecNumber>
    </recommendedName>
</protein>
<sequence length="265" mass="29646">MKKRRNGVHVHHHTLKTIRAVVVGKDGVGKSALTVRFLTKRFIGEYDRTLEATYRHHLLVDGQFVPLDIMDTAGKNSTEKMQLCMSFAELFFVVFSTTDRTSFEEASLLARYIIQGKPLGPTGPTIMIVGTKADLEFAREVEEQEGRLLAEELSCGFYQVSNAEGYLETQELLFDSVKRCLDKGKSSALTRVREGIVETAKSFRKRSLGHEVAKSQREGLQGTRLRSFSDVDPIHEASKVKSSSQEDLSQDGENHRNSVVSTASF</sequence>
<feature type="region of interest" description="Disordered" evidence="5">
    <location>
        <begin position="212"/>
        <end position="265"/>
    </location>
</feature>
<comment type="caution">
    <text evidence="6">The sequence shown here is derived from an EMBL/GenBank/DDBJ whole genome shotgun (WGS) entry which is preliminary data.</text>
</comment>
<evidence type="ECO:0000256" key="1">
    <source>
        <dbReference type="ARBA" id="ARBA00008344"/>
    </source>
</evidence>
<dbReference type="InterPro" id="IPR001806">
    <property type="entry name" value="Small_GTPase"/>
</dbReference>
<proteinExistence type="inferred from homology"/>
<evidence type="ECO:0000256" key="3">
    <source>
        <dbReference type="ARBA" id="ARBA00022801"/>
    </source>
</evidence>
<evidence type="ECO:0000256" key="4">
    <source>
        <dbReference type="ARBA" id="ARBA00048098"/>
    </source>
</evidence>
<dbReference type="InterPro" id="IPR005225">
    <property type="entry name" value="Small_GTP-bd"/>
</dbReference>
<dbReference type="SMART" id="SM00173">
    <property type="entry name" value="RAS"/>
    <property type="match status" value="1"/>
</dbReference>
<dbReference type="SUPFAM" id="SSF52540">
    <property type="entry name" value="P-loop containing nucleoside triphosphate hydrolases"/>
    <property type="match status" value="1"/>
</dbReference>
<organism evidence="6 7">
    <name type="scientific">Stylophora pistillata</name>
    <name type="common">Smooth cauliflower coral</name>
    <dbReference type="NCBI Taxonomy" id="50429"/>
    <lineage>
        <taxon>Eukaryota</taxon>
        <taxon>Metazoa</taxon>
        <taxon>Cnidaria</taxon>
        <taxon>Anthozoa</taxon>
        <taxon>Hexacorallia</taxon>
        <taxon>Scleractinia</taxon>
        <taxon>Astrocoeniina</taxon>
        <taxon>Pocilloporidae</taxon>
        <taxon>Stylophora</taxon>
    </lineage>
</organism>
<dbReference type="PROSITE" id="PS51421">
    <property type="entry name" value="RAS"/>
    <property type="match status" value="1"/>
</dbReference>
<comment type="catalytic activity">
    <reaction evidence="4">
        <text>GTP + H2O = GDP + phosphate + H(+)</text>
        <dbReference type="Rhea" id="RHEA:19669"/>
        <dbReference type="ChEBI" id="CHEBI:15377"/>
        <dbReference type="ChEBI" id="CHEBI:15378"/>
        <dbReference type="ChEBI" id="CHEBI:37565"/>
        <dbReference type="ChEBI" id="CHEBI:43474"/>
        <dbReference type="ChEBI" id="CHEBI:58189"/>
        <dbReference type="EC" id="3.6.5.2"/>
    </reaction>
</comment>
<evidence type="ECO:0000256" key="5">
    <source>
        <dbReference type="SAM" id="MobiDB-lite"/>
    </source>
</evidence>
<dbReference type="InterPro" id="IPR051065">
    <property type="entry name" value="Ras-related_GTPase"/>
</dbReference>
<evidence type="ECO:0000313" key="6">
    <source>
        <dbReference type="EMBL" id="PFX24840.1"/>
    </source>
</evidence>
<feature type="compositionally biased region" description="Basic and acidic residues" evidence="5">
    <location>
        <begin position="227"/>
        <end position="239"/>
    </location>
</feature>
<comment type="similarity">
    <text evidence="1">Belongs to the small GTPase superfamily. Ras family.</text>
</comment>
<dbReference type="InterPro" id="IPR027417">
    <property type="entry name" value="P-loop_NTPase"/>
</dbReference>
<name>A0A2B4S7Q7_STYPI</name>
<dbReference type="PRINTS" id="PR00449">
    <property type="entry name" value="RASTRNSFRMNG"/>
</dbReference>
<dbReference type="PROSITE" id="PS51419">
    <property type="entry name" value="RAB"/>
    <property type="match status" value="1"/>
</dbReference>
<dbReference type="Pfam" id="PF00071">
    <property type="entry name" value="Ras"/>
    <property type="match status" value="1"/>
</dbReference>
<dbReference type="Proteomes" id="UP000225706">
    <property type="component" value="Unassembled WGS sequence"/>
</dbReference>
<reference evidence="7" key="1">
    <citation type="journal article" date="2017" name="bioRxiv">
        <title>Comparative analysis of the genomes of Stylophora pistillata and Acropora digitifera provides evidence for extensive differences between species of corals.</title>
        <authorList>
            <person name="Voolstra C.R."/>
            <person name="Li Y."/>
            <person name="Liew Y.J."/>
            <person name="Baumgarten S."/>
            <person name="Zoccola D."/>
            <person name="Flot J.-F."/>
            <person name="Tambutte S."/>
            <person name="Allemand D."/>
            <person name="Aranda M."/>
        </authorList>
    </citation>
    <scope>NUCLEOTIDE SEQUENCE [LARGE SCALE GENOMIC DNA]</scope>
</reference>
<evidence type="ECO:0000313" key="7">
    <source>
        <dbReference type="Proteomes" id="UP000225706"/>
    </source>
</evidence>
<dbReference type="GO" id="GO:0005525">
    <property type="term" value="F:GTP binding"/>
    <property type="evidence" value="ECO:0007669"/>
    <property type="project" value="InterPro"/>
</dbReference>
<dbReference type="Gene3D" id="3.40.50.300">
    <property type="entry name" value="P-loop containing nucleotide triphosphate hydrolases"/>
    <property type="match status" value="1"/>
</dbReference>
<dbReference type="SMART" id="SM00175">
    <property type="entry name" value="RAB"/>
    <property type="match status" value="1"/>
</dbReference>
<dbReference type="STRING" id="50429.A0A2B4S7Q7"/>
<dbReference type="NCBIfam" id="TIGR00231">
    <property type="entry name" value="small_GTP"/>
    <property type="match status" value="1"/>
</dbReference>
<evidence type="ECO:0000256" key="2">
    <source>
        <dbReference type="ARBA" id="ARBA00011984"/>
    </source>
</evidence>
<dbReference type="SMART" id="SM00174">
    <property type="entry name" value="RHO"/>
    <property type="match status" value="1"/>
</dbReference>
<dbReference type="EC" id="3.6.5.2" evidence="2"/>
<gene>
    <name evidence="6" type="primary">RERG</name>
    <name evidence="6" type="ORF">AWC38_SpisGene10567</name>
</gene>
<accession>A0A2B4S7Q7</accession>
<dbReference type="AlphaFoldDB" id="A0A2B4S7Q7"/>